<dbReference type="Pfam" id="PF00639">
    <property type="entry name" value="Rotamase"/>
    <property type="match status" value="1"/>
</dbReference>
<dbReference type="RefSeq" id="WP_229702206.1">
    <property type="nucleotide sequence ID" value="NZ_BMLS01000003.1"/>
</dbReference>
<evidence type="ECO:0000256" key="5">
    <source>
        <dbReference type="PROSITE-ProRule" id="PRU00278"/>
    </source>
</evidence>
<dbReference type="PANTHER" id="PTHR47245">
    <property type="entry name" value="PEPTIDYLPROLYL ISOMERASE"/>
    <property type="match status" value="1"/>
</dbReference>
<dbReference type="EMBL" id="BMLS01000003">
    <property type="protein sequence ID" value="GGO70567.1"/>
    <property type="molecule type" value="Genomic_DNA"/>
</dbReference>
<evidence type="ECO:0000256" key="2">
    <source>
        <dbReference type="ARBA" id="ARBA00007656"/>
    </source>
</evidence>
<sequence length="265" mass="29070">MMVISDIPSVTVNQQVISAEQISAEMQYHPAASRREAAVKSAQALIINEVVRQRAVALGLYAGEAPFDGEQEQWVIDKLLAAECPPARASTDECRQYFAANRGKFATAPLLEVRHILLAGDPRDLPERDRARQLAEHILQSLGNGEGDFASLASAHSNCPSARLGGNLGQISKGQTVPEFERQLFAAPQGLMAKPVESRYGYHVVEVVRRVEGNPLPFEQVRADIQSYLDTKVRRKASAQYITRLLSDADIQGFDFGLDGSPLMQ</sequence>
<keyword evidence="8" id="KW-1185">Reference proteome</keyword>
<evidence type="ECO:0000313" key="7">
    <source>
        <dbReference type="EMBL" id="GGO70567.1"/>
    </source>
</evidence>
<dbReference type="PROSITE" id="PS50198">
    <property type="entry name" value="PPIC_PPIASE_2"/>
    <property type="match status" value="1"/>
</dbReference>
<evidence type="ECO:0000313" key="8">
    <source>
        <dbReference type="Proteomes" id="UP000606935"/>
    </source>
</evidence>
<evidence type="ECO:0000256" key="4">
    <source>
        <dbReference type="ARBA" id="ARBA00023110"/>
    </source>
</evidence>
<dbReference type="Proteomes" id="UP000606935">
    <property type="component" value="Unassembled WGS sequence"/>
</dbReference>
<reference evidence="7" key="1">
    <citation type="journal article" date="2014" name="Int. J. Syst. Evol. Microbiol.">
        <title>Complete genome sequence of Corynebacterium casei LMG S-19264T (=DSM 44701T), isolated from a smear-ripened cheese.</title>
        <authorList>
            <consortium name="US DOE Joint Genome Institute (JGI-PGF)"/>
            <person name="Walter F."/>
            <person name="Albersmeier A."/>
            <person name="Kalinowski J."/>
            <person name="Ruckert C."/>
        </authorList>
    </citation>
    <scope>NUCLEOTIDE SEQUENCE</scope>
    <source>
        <strain evidence="7">CGMCC 1.7086</strain>
    </source>
</reference>
<keyword evidence="4 5" id="KW-0697">Rotamase</keyword>
<comment type="catalytic activity">
    <reaction evidence="1">
        <text>[protein]-peptidylproline (omega=180) = [protein]-peptidylproline (omega=0)</text>
        <dbReference type="Rhea" id="RHEA:16237"/>
        <dbReference type="Rhea" id="RHEA-COMP:10747"/>
        <dbReference type="Rhea" id="RHEA-COMP:10748"/>
        <dbReference type="ChEBI" id="CHEBI:83833"/>
        <dbReference type="ChEBI" id="CHEBI:83834"/>
        <dbReference type="EC" id="5.2.1.8"/>
    </reaction>
</comment>
<dbReference type="InterPro" id="IPR023058">
    <property type="entry name" value="PPIase_PpiC_CS"/>
</dbReference>
<evidence type="ECO:0000256" key="1">
    <source>
        <dbReference type="ARBA" id="ARBA00000971"/>
    </source>
</evidence>
<feature type="domain" description="PpiC" evidence="6">
    <location>
        <begin position="108"/>
        <end position="209"/>
    </location>
</feature>
<dbReference type="PANTHER" id="PTHR47245:SF2">
    <property type="entry name" value="PEPTIDYL-PROLYL CIS-TRANS ISOMERASE HP_0175-RELATED"/>
    <property type="match status" value="1"/>
</dbReference>
<dbReference type="EC" id="5.2.1.8" evidence="3"/>
<accession>A0A918DJR0</accession>
<dbReference type="InterPro" id="IPR046357">
    <property type="entry name" value="PPIase_dom_sf"/>
</dbReference>
<evidence type="ECO:0000259" key="6">
    <source>
        <dbReference type="PROSITE" id="PS50198"/>
    </source>
</evidence>
<dbReference type="InterPro" id="IPR050245">
    <property type="entry name" value="PrsA_foldase"/>
</dbReference>
<comment type="similarity">
    <text evidence="2">Belongs to the PpiC/parvulin rotamase family.</text>
</comment>
<dbReference type="Gene3D" id="3.10.50.40">
    <property type="match status" value="1"/>
</dbReference>
<keyword evidence="5 7" id="KW-0413">Isomerase</keyword>
<proteinExistence type="inferred from homology"/>
<gene>
    <name evidence="7" type="ORF">GCM10010982_24390</name>
</gene>
<dbReference type="InterPro" id="IPR000297">
    <property type="entry name" value="PPIase_PpiC"/>
</dbReference>
<dbReference type="PROSITE" id="PS01096">
    <property type="entry name" value="PPIC_PPIASE_1"/>
    <property type="match status" value="1"/>
</dbReference>
<evidence type="ECO:0000256" key="3">
    <source>
        <dbReference type="ARBA" id="ARBA00013194"/>
    </source>
</evidence>
<comment type="caution">
    <text evidence="7">The sequence shown here is derived from an EMBL/GenBank/DDBJ whole genome shotgun (WGS) entry which is preliminary data.</text>
</comment>
<reference evidence="7" key="2">
    <citation type="submission" date="2020-09" db="EMBL/GenBank/DDBJ databases">
        <authorList>
            <person name="Sun Q."/>
            <person name="Zhou Y."/>
        </authorList>
    </citation>
    <scope>NUCLEOTIDE SEQUENCE</scope>
    <source>
        <strain evidence="7">CGMCC 1.7086</strain>
    </source>
</reference>
<dbReference type="AlphaFoldDB" id="A0A918DJR0"/>
<dbReference type="SUPFAM" id="SSF54534">
    <property type="entry name" value="FKBP-like"/>
    <property type="match status" value="1"/>
</dbReference>
<name>A0A918DJR0_9ALTE</name>
<protein>
    <recommendedName>
        <fullName evidence="3">peptidylprolyl isomerase</fullName>
        <ecNumber evidence="3">5.2.1.8</ecNumber>
    </recommendedName>
</protein>
<dbReference type="GO" id="GO:0003755">
    <property type="term" value="F:peptidyl-prolyl cis-trans isomerase activity"/>
    <property type="evidence" value="ECO:0007669"/>
    <property type="project" value="UniProtKB-KW"/>
</dbReference>
<organism evidence="7 8">
    <name type="scientific">Bowmanella pacifica</name>
    <dbReference type="NCBI Taxonomy" id="502051"/>
    <lineage>
        <taxon>Bacteria</taxon>
        <taxon>Pseudomonadati</taxon>
        <taxon>Pseudomonadota</taxon>
        <taxon>Gammaproteobacteria</taxon>
        <taxon>Alteromonadales</taxon>
        <taxon>Alteromonadaceae</taxon>
        <taxon>Bowmanella</taxon>
    </lineage>
</organism>